<dbReference type="Proteomes" id="UP000826725">
    <property type="component" value="Chromosome"/>
</dbReference>
<protein>
    <submittedName>
        <fullName evidence="7">Diguanylate cyclase</fullName>
    </submittedName>
</protein>
<reference evidence="7" key="1">
    <citation type="submission" date="2020-09" db="EMBL/GenBank/DDBJ databases">
        <title>Desulfogranum mesoprofundum gen. nov., sp. nov., a novel mesophilic, sulfate-reducing chemolithoautotroph isolated from a deep-sea hydrothermal vent chimney in the Suiyo Seamount.</title>
        <authorList>
            <person name="Hashimoto Y."/>
            <person name="Nakagawa S."/>
        </authorList>
    </citation>
    <scope>NUCLEOTIDE SEQUENCE</scope>
    <source>
        <strain evidence="7">KT2</strain>
    </source>
</reference>
<evidence type="ECO:0000256" key="4">
    <source>
        <dbReference type="ARBA" id="ARBA00022643"/>
    </source>
</evidence>
<evidence type="ECO:0000256" key="1">
    <source>
        <dbReference type="ARBA" id="ARBA00001917"/>
    </source>
</evidence>
<dbReference type="AlphaFoldDB" id="A0A8D5JTB4"/>
<keyword evidence="4" id="KW-0288">FMN</keyword>
<comment type="cofactor">
    <cofactor evidence="1">
        <name>FMN</name>
        <dbReference type="ChEBI" id="CHEBI:58210"/>
    </cofactor>
</comment>
<keyword evidence="5" id="KW-0665">Pyrimidine biosynthesis</keyword>
<gene>
    <name evidence="7" type="ORF">DGMP_36840</name>
</gene>
<keyword evidence="8" id="KW-1185">Reference proteome</keyword>
<dbReference type="InterPro" id="IPR012135">
    <property type="entry name" value="Dihydroorotate_DH_1_2"/>
</dbReference>
<dbReference type="InterPro" id="IPR005720">
    <property type="entry name" value="Dihydroorotate_DH_cat"/>
</dbReference>
<dbReference type="RefSeq" id="WP_228855293.1">
    <property type="nucleotide sequence ID" value="NZ_AP024086.1"/>
</dbReference>
<accession>A0A8D5JTB4</accession>
<dbReference type="Pfam" id="PF01180">
    <property type="entry name" value="DHO_dh"/>
    <property type="match status" value="1"/>
</dbReference>
<evidence type="ECO:0000256" key="3">
    <source>
        <dbReference type="ARBA" id="ARBA00022630"/>
    </source>
</evidence>
<name>A0A8D5JTB4_9BACT</name>
<dbReference type="InterPro" id="IPR050074">
    <property type="entry name" value="DHO_dehydrogenase"/>
</dbReference>
<dbReference type="EMBL" id="AP024086">
    <property type="protein sequence ID" value="BCL62991.1"/>
    <property type="molecule type" value="Genomic_DNA"/>
</dbReference>
<feature type="domain" description="Dihydroorotate dehydrogenase catalytic" evidence="6">
    <location>
        <begin position="4"/>
        <end position="288"/>
    </location>
</feature>
<dbReference type="NCBIfam" id="NF005741">
    <property type="entry name" value="PRK07565.1"/>
    <property type="match status" value="1"/>
</dbReference>
<dbReference type="KEGG" id="dbk:DGMP_36840"/>
<evidence type="ECO:0000256" key="5">
    <source>
        <dbReference type="ARBA" id="ARBA00022975"/>
    </source>
</evidence>
<evidence type="ECO:0000259" key="6">
    <source>
        <dbReference type="Pfam" id="PF01180"/>
    </source>
</evidence>
<dbReference type="PANTHER" id="PTHR48109">
    <property type="entry name" value="DIHYDROOROTATE DEHYDROGENASE (QUINONE), MITOCHONDRIAL-RELATED"/>
    <property type="match status" value="1"/>
</dbReference>
<keyword evidence="3" id="KW-0285">Flavoprotein</keyword>
<dbReference type="GO" id="GO:0006221">
    <property type="term" value="P:pyrimidine nucleotide biosynthetic process"/>
    <property type="evidence" value="ECO:0007669"/>
    <property type="project" value="UniProtKB-KW"/>
</dbReference>
<dbReference type="PANTHER" id="PTHR48109:SF3">
    <property type="entry name" value="SLL0744 PROTEIN"/>
    <property type="match status" value="1"/>
</dbReference>
<evidence type="ECO:0000313" key="8">
    <source>
        <dbReference type="Proteomes" id="UP000826725"/>
    </source>
</evidence>
<dbReference type="GO" id="GO:0006207">
    <property type="term" value="P:'de novo' pyrimidine nucleobase biosynthetic process"/>
    <property type="evidence" value="ECO:0007669"/>
    <property type="project" value="TreeGrafter"/>
</dbReference>
<dbReference type="GO" id="GO:0005737">
    <property type="term" value="C:cytoplasm"/>
    <property type="evidence" value="ECO:0007669"/>
    <property type="project" value="InterPro"/>
</dbReference>
<organism evidence="7 8">
    <name type="scientific">Desulfomarina profundi</name>
    <dbReference type="NCBI Taxonomy" id="2772557"/>
    <lineage>
        <taxon>Bacteria</taxon>
        <taxon>Pseudomonadati</taxon>
        <taxon>Thermodesulfobacteriota</taxon>
        <taxon>Desulfobulbia</taxon>
        <taxon>Desulfobulbales</taxon>
        <taxon>Desulfobulbaceae</taxon>
        <taxon>Desulfomarina</taxon>
    </lineage>
</organism>
<comment type="pathway">
    <text evidence="2">Pyrimidine metabolism; UMP biosynthesis via de novo pathway.</text>
</comment>
<dbReference type="GO" id="GO:0004152">
    <property type="term" value="F:dihydroorotate dehydrogenase activity"/>
    <property type="evidence" value="ECO:0007669"/>
    <property type="project" value="TreeGrafter"/>
</dbReference>
<evidence type="ECO:0000256" key="2">
    <source>
        <dbReference type="ARBA" id="ARBA00004725"/>
    </source>
</evidence>
<evidence type="ECO:0000313" key="7">
    <source>
        <dbReference type="EMBL" id="BCL62991.1"/>
    </source>
</evidence>
<sequence>MKNLSTKYLGLELKNPVIVGSCGLTRSVDKIKELADNGAAAVVLKSLFEEQIQAEFSSNLDSYNTDYPGAADYVREYTRSSEIQEYLDLIHDAKKAVDIPVIGSVHCISGDEWVAFAGQMEEAGADALELNISLLPSDLRLTSEASEKRFFEIIDRVGEKVALPTALKISHFSASLANFIAKLSWHDKVSGLVLFNRFYRPDIDIDQISLKSSNVLSSPDEISTSLRWIALMSGRIEKDLAASTGVHDHEGLVKQLLAGAAAVQIVSTLYNNGAGQISKMLEGLENWMEEKSFNSLDDFRGRLSYKEVDDPAVFERIQFMKYYAGLT</sequence>
<dbReference type="PIRSF" id="PIRSF000164">
    <property type="entry name" value="DHO_oxidase"/>
    <property type="match status" value="1"/>
</dbReference>
<proteinExistence type="predicted"/>